<proteinExistence type="predicted"/>
<accession>A0A1I7USJ9</accession>
<name>A0A1I7USJ9_9PELO</name>
<dbReference type="AlphaFoldDB" id="A0A1I7USJ9"/>
<reference evidence="2" key="1">
    <citation type="submission" date="2016-11" db="UniProtKB">
        <authorList>
            <consortium name="WormBaseParasite"/>
        </authorList>
    </citation>
    <scope>IDENTIFICATION</scope>
</reference>
<evidence type="ECO:0000313" key="2">
    <source>
        <dbReference type="WBParaSite" id="Csp11.Scaffold630.g18920.t1"/>
    </source>
</evidence>
<organism evidence="1 2">
    <name type="scientific">Caenorhabditis tropicalis</name>
    <dbReference type="NCBI Taxonomy" id="1561998"/>
    <lineage>
        <taxon>Eukaryota</taxon>
        <taxon>Metazoa</taxon>
        <taxon>Ecdysozoa</taxon>
        <taxon>Nematoda</taxon>
        <taxon>Chromadorea</taxon>
        <taxon>Rhabditida</taxon>
        <taxon>Rhabditina</taxon>
        <taxon>Rhabditomorpha</taxon>
        <taxon>Rhabditoidea</taxon>
        <taxon>Rhabditidae</taxon>
        <taxon>Peloderinae</taxon>
        <taxon>Caenorhabditis</taxon>
    </lineage>
</organism>
<dbReference type="Proteomes" id="UP000095282">
    <property type="component" value="Unplaced"/>
</dbReference>
<keyword evidence="1" id="KW-1185">Reference proteome</keyword>
<dbReference type="WBParaSite" id="Csp11.Scaffold630.g18920.t1">
    <property type="protein sequence ID" value="Csp11.Scaffold630.g18920.t1"/>
    <property type="gene ID" value="Csp11.Scaffold630.g18920"/>
</dbReference>
<protein>
    <submittedName>
        <fullName evidence="2">Uncharacterized protein</fullName>
    </submittedName>
</protein>
<evidence type="ECO:0000313" key="1">
    <source>
        <dbReference type="Proteomes" id="UP000095282"/>
    </source>
</evidence>
<sequence>MCLVTARTKNVWMSEWDDRRWSPSERQLFLRVYNMSIHIGPRTEPRLSIDLTRSIGRERGSSNFEVLSF</sequence>